<protein>
    <submittedName>
        <fullName evidence="1">Uncharacterized protein</fullName>
    </submittedName>
</protein>
<reference evidence="1 2" key="1">
    <citation type="submission" date="2007-11" db="EMBL/GenBank/DDBJ databases">
        <title>Complete sequence of chromosome of Shewanella baltica OS195.</title>
        <authorList>
            <consortium name="US DOE Joint Genome Institute"/>
            <person name="Copeland A."/>
            <person name="Lucas S."/>
            <person name="Lapidus A."/>
            <person name="Barry K."/>
            <person name="Glavina del Rio T."/>
            <person name="Dalin E."/>
            <person name="Tice H."/>
            <person name="Pitluck S."/>
            <person name="Chain P."/>
            <person name="Malfatti S."/>
            <person name="Shin M."/>
            <person name="Vergez L."/>
            <person name="Schmutz J."/>
            <person name="Larimer F."/>
            <person name="Land M."/>
            <person name="Hauser L."/>
            <person name="Kyrpides N."/>
            <person name="Kim E."/>
            <person name="Brettar I."/>
            <person name="Rodrigues J."/>
            <person name="Konstantinidis K."/>
            <person name="Klappenbach J."/>
            <person name="Hofle M."/>
            <person name="Tiedje J."/>
            <person name="Richardson P."/>
        </authorList>
    </citation>
    <scope>NUCLEOTIDE SEQUENCE [LARGE SCALE GENOMIC DNA]</scope>
    <source>
        <strain evidence="1 2">OS195</strain>
    </source>
</reference>
<evidence type="ECO:0000313" key="1">
    <source>
        <dbReference type="EMBL" id="ABX49296.1"/>
    </source>
</evidence>
<dbReference type="RefSeq" id="WP_012197068.1">
    <property type="nucleotide sequence ID" value="NC_009997.1"/>
</dbReference>
<sequence length="151" mass="17499">MATAYKIKEFTLDFKEILKQYEEFQGTLKTYFVEKNLNQVFDSPNDPSALFSIASYDFSTHIRPYIFNGKMYGEVNFYEVYPNGECGKNLKRIFIGPSGRIYLAISTDGPFDLDIDVRNLEPDLQFSNGNPLLELILLPLADDLFRLYTYE</sequence>
<dbReference type="EMBL" id="CP000891">
    <property type="protein sequence ID" value="ABX49296.1"/>
    <property type="molecule type" value="Genomic_DNA"/>
</dbReference>
<dbReference type="Proteomes" id="UP000000770">
    <property type="component" value="Chromosome"/>
</dbReference>
<organism evidence="1 2">
    <name type="scientific">Shewanella baltica (strain OS195)</name>
    <dbReference type="NCBI Taxonomy" id="399599"/>
    <lineage>
        <taxon>Bacteria</taxon>
        <taxon>Pseudomonadati</taxon>
        <taxon>Pseudomonadota</taxon>
        <taxon>Gammaproteobacteria</taxon>
        <taxon>Alteromonadales</taxon>
        <taxon>Shewanellaceae</taxon>
        <taxon>Shewanella</taxon>
    </lineage>
</organism>
<evidence type="ECO:0000313" key="2">
    <source>
        <dbReference type="Proteomes" id="UP000000770"/>
    </source>
</evidence>
<dbReference type="AlphaFoldDB" id="A9L0L6"/>
<dbReference type="HOGENOM" id="CLU_1730136_0_0_6"/>
<dbReference type="GeneID" id="11772277"/>
<gene>
    <name evidence="1" type="ordered locus">Sbal195_2127</name>
</gene>
<accession>A9L0L6</accession>
<name>A9L0L6_SHEB9</name>
<proteinExistence type="predicted"/>
<dbReference type="KEGG" id="sbn:Sbal195_2127"/>